<dbReference type="InterPro" id="IPR045633">
    <property type="entry name" value="DUF6414"/>
</dbReference>
<evidence type="ECO:0000313" key="2">
    <source>
        <dbReference type="Proteomes" id="UP001155059"/>
    </source>
</evidence>
<gene>
    <name evidence="1" type="ORF">M1B34_17805</name>
</gene>
<sequence length="306" mass="34387">MKSFIYLDRFKMYSLSSQLMEGVTDYILEETHGSVANETTQKGPVASGRIIAEIIEKASSSFEKKFLHDYAYSVFEDRLVELSKLVKLDASFSRADVLGCLQHSQIARIKGKAKFVDYLEVVKTLRAMNTIRQSLGIVTSNGEREELIQKIANLNSSKKSEIQTLQNELKVISDPKTFSQSSNDNLYQKHLGDVLEFSFGNTLELSMEFSDFKVAADLSRENLRESESLIVKKYSRFTEVEFVLLGVVTQIGELAPSPEPGEITENHTFREAININTAALAAVESSFKQRTSDEIIIDPIAVYVEL</sequence>
<dbReference type="Proteomes" id="UP001155059">
    <property type="component" value="Unassembled WGS sequence"/>
</dbReference>
<comment type="caution">
    <text evidence="1">The sequence shown here is derived from an EMBL/GenBank/DDBJ whole genome shotgun (WGS) entry which is preliminary data.</text>
</comment>
<accession>A0A9X2C7S2</accession>
<reference evidence="1 2" key="2">
    <citation type="journal article" date="2023" name="Plant Pathol.">
        <title>Dismantling and reorganizing Pseudomonas marginalis sensu#lato.</title>
        <authorList>
            <person name="Sawada H."/>
            <person name="Fujikawa T."/>
            <person name="Satou M."/>
        </authorList>
    </citation>
    <scope>NUCLEOTIDE SEQUENCE [LARGE SCALE GENOMIC DNA]</scope>
    <source>
        <strain evidence="1 2">MAFF 302030</strain>
    </source>
</reference>
<proteinExistence type="predicted"/>
<evidence type="ECO:0000313" key="1">
    <source>
        <dbReference type="EMBL" id="MCK9799509.1"/>
    </source>
</evidence>
<protein>
    <submittedName>
        <fullName evidence="1">Uncharacterized protein</fullName>
    </submittedName>
</protein>
<dbReference type="Pfam" id="PF19952">
    <property type="entry name" value="DUF6414"/>
    <property type="match status" value="1"/>
</dbReference>
<organism evidence="1 2">
    <name type="scientific">Pseudomonas morbosilactucae</name>
    <dbReference type="NCBI Taxonomy" id="2938197"/>
    <lineage>
        <taxon>Bacteria</taxon>
        <taxon>Pseudomonadati</taxon>
        <taxon>Pseudomonadota</taxon>
        <taxon>Gammaproteobacteria</taxon>
        <taxon>Pseudomonadales</taxon>
        <taxon>Pseudomonadaceae</taxon>
        <taxon>Pseudomonas</taxon>
    </lineage>
</organism>
<reference evidence="1 2" key="1">
    <citation type="journal article" date="2022" name="Int. J. Syst. Evol. Microbiol.">
        <title>Pseudomonas aegrilactucae sp. nov. and Pseudomonas morbosilactucae sp. nov., pathogens causing bacterial rot of lettuce in Japan.</title>
        <authorList>
            <person name="Sawada H."/>
            <person name="Fujikawa T."/>
            <person name="Satou M."/>
        </authorList>
    </citation>
    <scope>NUCLEOTIDE SEQUENCE [LARGE SCALE GENOMIC DNA]</scope>
    <source>
        <strain evidence="1 2">MAFF 302030</strain>
    </source>
</reference>
<name>A0A9X2C7S2_9PSED</name>
<dbReference type="AlphaFoldDB" id="A0A9X2C7S2"/>
<dbReference type="EMBL" id="JALQCW010000043">
    <property type="protein sequence ID" value="MCK9799509.1"/>
    <property type="molecule type" value="Genomic_DNA"/>
</dbReference>
<dbReference type="RefSeq" id="WP_268265817.1">
    <property type="nucleotide sequence ID" value="NZ_JALQCW010000043.1"/>
</dbReference>